<sequence length="417" mass="46374">MERPKALGDMMDSSKGKTSQIAGLNDELLLNILRRQPPSPYPCSLVCKRWLRLQGLLKQSIKLQEWSFLESGRMKVRFPNLADVGLTRACLLVVKNGPAILLTHRGLTISLSPDVIDIFPLERTIQEQQLSASALDRGLELLAEGFPGLQRLCILSVEDDYKHDRHEYPVKLLSLPEKGLATIAKNCPMLQELKLHQCTDETLRVISGYVGLTILANRCSRLVKLDLFGCEASYHGIAAIGQCCIMLQELTLSTDGFQAGWLAALSLCICLKTLSLENLQCDLRNRVGFGELLTVCRNVRELELRDCWGLEDGIFCLANRCRKVRLLSIEGCSLLTTLGLETVILSWKELQRLRVVFCDNIKHSEINPALATCFASLKEFKWQPDAKSVLASSFAGTGVGQVGGNILLPIFSDDRSF</sequence>
<evidence type="ECO:0000313" key="2">
    <source>
        <dbReference type="Proteomes" id="UP001162992"/>
    </source>
</evidence>
<proteinExistence type="predicted"/>
<name>A0ACC2ANG7_DIPCM</name>
<dbReference type="EMBL" id="CM055112">
    <property type="protein sequence ID" value="KAJ7518514.1"/>
    <property type="molecule type" value="Genomic_DNA"/>
</dbReference>
<organism evidence="1 2">
    <name type="scientific">Diphasiastrum complanatum</name>
    <name type="common">Issler's clubmoss</name>
    <name type="synonym">Lycopodium complanatum</name>
    <dbReference type="NCBI Taxonomy" id="34168"/>
    <lineage>
        <taxon>Eukaryota</taxon>
        <taxon>Viridiplantae</taxon>
        <taxon>Streptophyta</taxon>
        <taxon>Embryophyta</taxon>
        <taxon>Tracheophyta</taxon>
        <taxon>Lycopodiopsida</taxon>
        <taxon>Lycopodiales</taxon>
        <taxon>Lycopodiaceae</taxon>
        <taxon>Lycopodioideae</taxon>
        <taxon>Diphasiastrum</taxon>
    </lineage>
</organism>
<gene>
    <name evidence="1" type="ORF">O6H91_21G072300</name>
</gene>
<protein>
    <submittedName>
        <fullName evidence="1">Uncharacterized protein</fullName>
    </submittedName>
</protein>
<comment type="caution">
    <text evidence="1">The sequence shown here is derived from an EMBL/GenBank/DDBJ whole genome shotgun (WGS) entry which is preliminary data.</text>
</comment>
<evidence type="ECO:0000313" key="1">
    <source>
        <dbReference type="EMBL" id="KAJ7518514.1"/>
    </source>
</evidence>
<reference evidence="2" key="1">
    <citation type="journal article" date="2024" name="Proc. Natl. Acad. Sci. U.S.A.">
        <title>Extraordinary preservation of gene collinearity over three hundred million years revealed in homosporous lycophytes.</title>
        <authorList>
            <person name="Li C."/>
            <person name="Wickell D."/>
            <person name="Kuo L.Y."/>
            <person name="Chen X."/>
            <person name="Nie B."/>
            <person name="Liao X."/>
            <person name="Peng D."/>
            <person name="Ji J."/>
            <person name="Jenkins J."/>
            <person name="Williams M."/>
            <person name="Shu S."/>
            <person name="Plott C."/>
            <person name="Barry K."/>
            <person name="Rajasekar S."/>
            <person name="Grimwood J."/>
            <person name="Han X."/>
            <person name="Sun S."/>
            <person name="Hou Z."/>
            <person name="He W."/>
            <person name="Dai G."/>
            <person name="Sun C."/>
            <person name="Schmutz J."/>
            <person name="Leebens-Mack J.H."/>
            <person name="Li F.W."/>
            <person name="Wang L."/>
        </authorList>
    </citation>
    <scope>NUCLEOTIDE SEQUENCE [LARGE SCALE GENOMIC DNA]</scope>
    <source>
        <strain evidence="2">cv. PW_Plant_1</strain>
    </source>
</reference>
<keyword evidence="2" id="KW-1185">Reference proteome</keyword>
<dbReference type="Proteomes" id="UP001162992">
    <property type="component" value="Chromosome 21"/>
</dbReference>
<accession>A0ACC2ANG7</accession>